<evidence type="ECO:0000313" key="1">
    <source>
        <dbReference type="EMBL" id="CCG84987.1"/>
    </source>
</evidence>
<sequence>MSTMLGAVDHDAVGYEQVADVPIDPGRQLFTLVPEAVEYTSKDAANDLGKVPFAERTERYIQSFLKRSTFEHRSAFARLTKRDEGYRHTQESNYATK</sequence>
<dbReference type="Proteomes" id="UP000013776">
    <property type="component" value="Unassembled WGS sequence"/>
</dbReference>
<proteinExistence type="predicted"/>
<dbReference type="VEuPathDB" id="FungiDB:TAPDE_005542"/>
<accession>R4XGG3</accession>
<dbReference type="EMBL" id="CAHR02000370">
    <property type="protein sequence ID" value="CCG84987.1"/>
    <property type="molecule type" value="Genomic_DNA"/>
</dbReference>
<comment type="caution">
    <text evidence="1">The sequence shown here is derived from an EMBL/GenBank/DDBJ whole genome shotgun (WGS) entry which is preliminary data.</text>
</comment>
<gene>
    <name evidence="1" type="ORF">TAPDE_005542</name>
</gene>
<organism evidence="1 2">
    <name type="scientific">Taphrina deformans (strain PYCC 5710 / ATCC 11124 / CBS 356.35 / IMI 108563 / JCM 9778 / NBRC 8474)</name>
    <name type="common">Peach leaf curl fungus</name>
    <name type="synonym">Lalaria deformans</name>
    <dbReference type="NCBI Taxonomy" id="1097556"/>
    <lineage>
        <taxon>Eukaryota</taxon>
        <taxon>Fungi</taxon>
        <taxon>Dikarya</taxon>
        <taxon>Ascomycota</taxon>
        <taxon>Taphrinomycotina</taxon>
        <taxon>Taphrinomycetes</taxon>
        <taxon>Taphrinales</taxon>
        <taxon>Taphrinaceae</taxon>
        <taxon>Taphrina</taxon>
    </lineage>
</organism>
<name>R4XGG3_TAPDE</name>
<evidence type="ECO:0000313" key="2">
    <source>
        <dbReference type="Proteomes" id="UP000013776"/>
    </source>
</evidence>
<keyword evidence="2" id="KW-1185">Reference proteome</keyword>
<protein>
    <submittedName>
        <fullName evidence="1">Uncharacterized protein</fullName>
    </submittedName>
</protein>
<dbReference type="AlphaFoldDB" id="R4XGG3"/>
<reference evidence="1 2" key="1">
    <citation type="journal article" date="2013" name="MBio">
        <title>Genome sequencing of the plant pathogen Taphrina deformans, the causal agent of peach leaf curl.</title>
        <authorList>
            <person name="Cisse O.H."/>
            <person name="Almeida J.M.G.C.F."/>
            <person name="Fonseca A."/>
            <person name="Kumar A.A."/>
            <person name="Salojaervi J."/>
            <person name="Overmyer K."/>
            <person name="Hauser P.M."/>
            <person name="Pagni M."/>
        </authorList>
    </citation>
    <scope>NUCLEOTIDE SEQUENCE [LARGE SCALE GENOMIC DNA]</scope>
    <source>
        <strain evidence="2">PYCC 5710 / ATCC 11124 / CBS 356.35 / IMI 108563 / JCM 9778 / NBRC 8474</strain>
    </source>
</reference>